<dbReference type="EMBL" id="JMCC02000026">
    <property type="protein sequence ID" value="KIG17354.1"/>
    <property type="molecule type" value="Genomic_DNA"/>
</dbReference>
<protein>
    <submittedName>
        <fullName evidence="1">Uncharacterized protein</fullName>
    </submittedName>
</protein>
<proteinExistence type="predicted"/>
<accession>A0A0C1ZIJ1</accession>
<dbReference type="Proteomes" id="UP000031599">
    <property type="component" value="Unassembled WGS sequence"/>
</dbReference>
<evidence type="ECO:0000313" key="1">
    <source>
        <dbReference type="EMBL" id="KIG17354.1"/>
    </source>
</evidence>
<name>A0A0C1ZIJ1_9BACT</name>
<organism evidence="1 2">
    <name type="scientific">Enhygromyxa salina</name>
    <dbReference type="NCBI Taxonomy" id="215803"/>
    <lineage>
        <taxon>Bacteria</taxon>
        <taxon>Pseudomonadati</taxon>
        <taxon>Myxococcota</taxon>
        <taxon>Polyangia</taxon>
        <taxon>Nannocystales</taxon>
        <taxon>Nannocystaceae</taxon>
        <taxon>Enhygromyxa</taxon>
    </lineage>
</organism>
<reference evidence="1 2" key="1">
    <citation type="submission" date="2014-12" db="EMBL/GenBank/DDBJ databases">
        <title>Genome assembly of Enhygromyxa salina DSM 15201.</title>
        <authorList>
            <person name="Sharma G."/>
            <person name="Subramanian S."/>
        </authorList>
    </citation>
    <scope>NUCLEOTIDE SEQUENCE [LARGE SCALE GENOMIC DNA]</scope>
    <source>
        <strain evidence="1 2">DSM 15201</strain>
    </source>
</reference>
<sequence length="38" mass="3804">MSVNRRAIVGEFIAAWGRDVTPHAPAPGSAVASAGGRA</sequence>
<dbReference type="AlphaFoldDB" id="A0A0C1ZIJ1"/>
<gene>
    <name evidence="1" type="ORF">DB30_03411</name>
</gene>
<comment type="caution">
    <text evidence="1">The sequence shown here is derived from an EMBL/GenBank/DDBJ whole genome shotgun (WGS) entry which is preliminary data.</text>
</comment>
<evidence type="ECO:0000313" key="2">
    <source>
        <dbReference type="Proteomes" id="UP000031599"/>
    </source>
</evidence>